<dbReference type="Gene3D" id="1.20.1250.20">
    <property type="entry name" value="MFS general substrate transporter like domains"/>
    <property type="match status" value="1"/>
</dbReference>
<feature type="transmembrane region" description="Helical" evidence="6">
    <location>
        <begin position="162"/>
        <end position="181"/>
    </location>
</feature>
<evidence type="ECO:0000313" key="9">
    <source>
        <dbReference type="Proteomes" id="UP000275951"/>
    </source>
</evidence>
<evidence type="ECO:0000313" key="8">
    <source>
        <dbReference type="EMBL" id="AZR06919.1"/>
    </source>
</evidence>
<comment type="subcellular location">
    <subcellularLocation>
        <location evidence="1">Cell membrane</location>
        <topology evidence="1">Multi-pass membrane protein</topology>
    </subcellularLocation>
</comment>
<feature type="domain" description="Major facilitator superfamily (MFS) profile" evidence="7">
    <location>
        <begin position="1"/>
        <end position="386"/>
    </location>
</feature>
<feature type="transmembrane region" description="Helical" evidence="6">
    <location>
        <begin position="134"/>
        <end position="156"/>
    </location>
</feature>
<feature type="transmembrane region" description="Helical" evidence="6">
    <location>
        <begin position="42"/>
        <end position="59"/>
    </location>
</feature>
<dbReference type="InterPro" id="IPR020846">
    <property type="entry name" value="MFS_dom"/>
</dbReference>
<feature type="transmembrane region" description="Helical" evidence="6">
    <location>
        <begin position="363"/>
        <end position="381"/>
    </location>
</feature>
<evidence type="ECO:0000256" key="6">
    <source>
        <dbReference type="SAM" id="Phobius"/>
    </source>
</evidence>
<proteinExistence type="predicted"/>
<keyword evidence="3 6" id="KW-0812">Transmembrane</keyword>
<dbReference type="AlphaFoldDB" id="A0A3S9QLT9"/>
<feature type="transmembrane region" description="Helical" evidence="6">
    <location>
        <begin position="12"/>
        <end position="36"/>
    </location>
</feature>
<feature type="transmembrane region" description="Helical" evidence="6">
    <location>
        <begin position="297"/>
        <end position="317"/>
    </location>
</feature>
<organism evidence="8 9">
    <name type="scientific">Trueperella pyogenes</name>
    <dbReference type="NCBI Taxonomy" id="1661"/>
    <lineage>
        <taxon>Bacteria</taxon>
        <taxon>Bacillati</taxon>
        <taxon>Actinomycetota</taxon>
        <taxon>Actinomycetes</taxon>
        <taxon>Actinomycetales</taxon>
        <taxon>Actinomycetaceae</taxon>
        <taxon>Trueperella</taxon>
    </lineage>
</organism>
<keyword evidence="2" id="KW-1003">Cell membrane</keyword>
<dbReference type="Pfam" id="PF07690">
    <property type="entry name" value="MFS_1"/>
    <property type="match status" value="1"/>
</dbReference>
<evidence type="ECO:0000256" key="3">
    <source>
        <dbReference type="ARBA" id="ARBA00022692"/>
    </source>
</evidence>
<dbReference type="GO" id="GO:0005886">
    <property type="term" value="C:plasma membrane"/>
    <property type="evidence" value="ECO:0007669"/>
    <property type="project" value="UniProtKB-SubCell"/>
</dbReference>
<dbReference type="CDD" id="cd06173">
    <property type="entry name" value="MFS_MefA_like"/>
    <property type="match status" value="1"/>
</dbReference>
<protein>
    <submittedName>
        <fullName evidence="8">MFS transporter</fullName>
    </submittedName>
</protein>
<dbReference type="RefSeq" id="WP_126920183.1">
    <property type="nucleotide sequence ID" value="NZ_CP033905.1"/>
</dbReference>
<dbReference type="SUPFAM" id="SSF103473">
    <property type="entry name" value="MFS general substrate transporter"/>
    <property type="match status" value="1"/>
</dbReference>
<gene>
    <name evidence="8" type="ORF">EBQ10_06165</name>
</gene>
<keyword evidence="4 6" id="KW-1133">Transmembrane helix</keyword>
<reference evidence="8 9" key="1">
    <citation type="submission" date="2018-11" db="EMBL/GenBank/DDBJ databases">
        <title>Multidrug-resistant genes are associated with an 42-kb island TGI1 carrying a complex class 1 integron in a Trueperella pyogenes.</title>
        <authorList>
            <person name="Dong W."/>
        </authorList>
    </citation>
    <scope>NUCLEOTIDE SEQUENCE [LARGE SCALE GENOMIC DNA]</scope>
    <source>
        <strain evidence="8 9">TP4</strain>
    </source>
</reference>
<evidence type="ECO:0000256" key="5">
    <source>
        <dbReference type="ARBA" id="ARBA00023136"/>
    </source>
</evidence>
<evidence type="ECO:0000256" key="4">
    <source>
        <dbReference type="ARBA" id="ARBA00022989"/>
    </source>
</evidence>
<feature type="transmembrane region" description="Helical" evidence="6">
    <location>
        <begin position="329"/>
        <end position="351"/>
    </location>
</feature>
<dbReference type="Proteomes" id="UP000275951">
    <property type="component" value="Chromosome"/>
</dbReference>
<dbReference type="GO" id="GO:0022857">
    <property type="term" value="F:transmembrane transporter activity"/>
    <property type="evidence" value="ECO:0007669"/>
    <property type="project" value="InterPro"/>
</dbReference>
<name>A0A3S9QLT9_9ACTO</name>
<evidence type="ECO:0000256" key="1">
    <source>
        <dbReference type="ARBA" id="ARBA00004651"/>
    </source>
</evidence>
<feature type="transmembrane region" description="Helical" evidence="6">
    <location>
        <begin position="273"/>
        <end position="291"/>
    </location>
</feature>
<dbReference type="EMBL" id="CP033905">
    <property type="protein sequence ID" value="AZR06919.1"/>
    <property type="molecule type" value="Genomic_DNA"/>
</dbReference>
<feature type="transmembrane region" description="Helical" evidence="6">
    <location>
        <begin position="71"/>
        <end position="91"/>
    </location>
</feature>
<dbReference type="InterPro" id="IPR036259">
    <property type="entry name" value="MFS_trans_sf"/>
</dbReference>
<feature type="transmembrane region" description="Helical" evidence="6">
    <location>
        <begin position="238"/>
        <end position="261"/>
    </location>
</feature>
<dbReference type="InterPro" id="IPR011701">
    <property type="entry name" value="MFS"/>
</dbReference>
<accession>A0A3S9QLT9</accession>
<dbReference type="PANTHER" id="PTHR23513:SF6">
    <property type="entry name" value="MAJOR FACILITATOR SUPERFAMILY ASSOCIATED DOMAIN-CONTAINING PROTEIN"/>
    <property type="match status" value="1"/>
</dbReference>
<evidence type="ECO:0000259" key="7">
    <source>
        <dbReference type="PROSITE" id="PS50850"/>
    </source>
</evidence>
<dbReference type="PROSITE" id="PS50850">
    <property type="entry name" value="MFS"/>
    <property type="match status" value="1"/>
</dbReference>
<evidence type="ECO:0000256" key="2">
    <source>
        <dbReference type="ARBA" id="ARBA00022475"/>
    </source>
</evidence>
<sequence length="396" mass="41882">MLTHRPFLRLWCASAASGLATWALPFVLGLAVIEALISPKELGLLLAARTVGFLVGVIYGGAASDRYGHRLLVFASSILAACSGVALTLTLGNWPLASIVTITVMGLGQGACRPAFQALIPLVVAHDERQQANAYMTIAVRVTTLLGPVATSGLALLMDTRWLVLIISVAWLVCALLPTWVESPKNAEKQSYFTQIKDGLGEALRHRWFVAGLAALVPILGLGYAATSVVLPVVSDEVYGGGEALTVAMTSYTVGALIGAFAMSKVSFAHEGWASLAGLCLISLAPLVLALTPDLWILVLTYALVGVGIELFNVPWFTATQREVSPEKFGRVSSVDFLVSYGLSPIGLALYPLAIEAFGRNNVLYFAAIICFVAPILAMLVPGARNFSDPRNAPAS</sequence>
<dbReference type="PANTHER" id="PTHR23513">
    <property type="entry name" value="INTEGRAL MEMBRANE EFFLUX PROTEIN-RELATED"/>
    <property type="match status" value="1"/>
</dbReference>
<keyword evidence="5 6" id="KW-0472">Membrane</keyword>
<feature type="transmembrane region" description="Helical" evidence="6">
    <location>
        <begin position="208"/>
        <end position="226"/>
    </location>
</feature>